<reference evidence="2 3" key="1">
    <citation type="journal article" date="2011" name="PLoS ONE">
        <title>The entomopathogenic bacterial endosymbionts xenorhabdus and photorhabdus: convergent lifestyles from divergent genomes.</title>
        <authorList>
            <person name="Chaston J.M."/>
            <person name="Suen G."/>
            <person name="Tucker S.L."/>
            <person name="Andersen A.W."/>
            <person name="Bhasin A."/>
            <person name="Bode E."/>
            <person name="Bode H.B."/>
            <person name="Brachmann A.O."/>
            <person name="Cowles C.E."/>
            <person name="Cowles K.N."/>
            <person name="Darby C."/>
            <person name="de Leon L."/>
            <person name="Drace K."/>
            <person name="Du Z."/>
            <person name="Givaudan A."/>
            <person name="Herbert Tran E.E."/>
            <person name="Jewell K.A."/>
            <person name="Knack J.J."/>
            <person name="Krasomil-Osterfeld K.C."/>
            <person name="Kukor R."/>
            <person name="Lanois A."/>
            <person name="Latreille P."/>
            <person name="Leimgruber N.K."/>
            <person name="Lipke C.M."/>
            <person name="Liu R."/>
            <person name="Lu X."/>
            <person name="Martens E.C."/>
            <person name="Marri P.R."/>
            <person name="Medigue C."/>
            <person name="Menard M.L."/>
            <person name="Miller N.M."/>
            <person name="Morales-Soto N."/>
            <person name="Norton S."/>
            <person name="Ogier J.C."/>
            <person name="Orchard S.S."/>
            <person name="Park D."/>
            <person name="Park Y."/>
            <person name="Qurollo B.A."/>
            <person name="Sugar D.R."/>
            <person name="Richards G.R."/>
            <person name="Rouy Z."/>
            <person name="Slominski B."/>
            <person name="Slominski K."/>
            <person name="Snyder H."/>
            <person name="Tjaden B.C."/>
            <person name="van der Hoeven R."/>
            <person name="Welch R.D."/>
            <person name="Wheeler C."/>
            <person name="Xiang B."/>
            <person name="Barbazuk B."/>
            <person name="Gaudriault S."/>
            <person name="Goodner B."/>
            <person name="Slater S.C."/>
            <person name="Forst S."/>
            <person name="Goldman B.S."/>
            <person name="Goodrich-Blair H."/>
        </authorList>
    </citation>
    <scope>NUCLEOTIDE SEQUENCE [LARGE SCALE GENOMIC DNA]</scope>
    <source>
        <strain evidence="3">ATCC 19061 / DSM 3370 / CCUG 14189 / LMG 1036 / NCIMB 9965 / AN6</strain>
    </source>
</reference>
<feature type="transmembrane region" description="Helical" evidence="1">
    <location>
        <begin position="27"/>
        <end position="49"/>
    </location>
</feature>
<organism evidence="2 3">
    <name type="scientific">Xenorhabdus nematophila (strain ATCC 19061 / DSM 3370 / CCUG 14189 / LMG 1036 / NCIMB 9965 / AN6)</name>
    <dbReference type="NCBI Taxonomy" id="406817"/>
    <lineage>
        <taxon>Bacteria</taxon>
        <taxon>Pseudomonadati</taxon>
        <taxon>Pseudomonadota</taxon>
        <taxon>Gammaproteobacteria</taxon>
        <taxon>Enterobacterales</taxon>
        <taxon>Morganellaceae</taxon>
        <taxon>Xenorhabdus</taxon>
    </lineage>
</organism>
<keyword evidence="1" id="KW-0812">Transmembrane</keyword>
<dbReference type="EMBL" id="FN667742">
    <property type="protein sequence ID" value="CBJ90428.1"/>
    <property type="molecule type" value="Genomic_DNA"/>
</dbReference>
<accession>D3VGJ2</accession>
<evidence type="ECO:0000313" key="3">
    <source>
        <dbReference type="Proteomes" id="UP000008075"/>
    </source>
</evidence>
<proteinExistence type="predicted"/>
<evidence type="ECO:0000313" key="2">
    <source>
        <dbReference type="EMBL" id="CBJ90428.1"/>
    </source>
</evidence>
<gene>
    <name evidence="2" type="ordered locus">XNC1_2369</name>
</gene>
<dbReference type="Proteomes" id="UP000008075">
    <property type="component" value="Chromosome"/>
</dbReference>
<sequence length="50" mass="5410">MGEVLELAFTRVVVIDWNFACNKQLEILNQAIVVGAFVGLGIYAVSSVVL</sequence>
<dbReference type="KEGG" id="xne:XNC1_2369"/>
<keyword evidence="1" id="KW-1133">Transmembrane helix</keyword>
<dbReference type="AlphaFoldDB" id="D3VGJ2"/>
<dbReference type="HOGENOM" id="CLU_3190845_0_0_6"/>
<keyword evidence="1" id="KW-0472">Membrane</keyword>
<protein>
    <submittedName>
        <fullName evidence="2">Uncharacterized protein</fullName>
    </submittedName>
</protein>
<name>D3VGJ2_XENNA</name>
<keyword evidence="3" id="KW-1185">Reference proteome</keyword>
<evidence type="ECO:0000256" key="1">
    <source>
        <dbReference type="SAM" id="Phobius"/>
    </source>
</evidence>